<dbReference type="Pfam" id="PF24883">
    <property type="entry name" value="NPHP3_N"/>
    <property type="match status" value="1"/>
</dbReference>
<accession>A0A0A2IIG7</accession>
<dbReference type="InterPro" id="IPR056884">
    <property type="entry name" value="NPHP3-like_N"/>
</dbReference>
<dbReference type="SUPFAM" id="SSF52540">
    <property type="entry name" value="P-loop containing nucleoside triphosphate hydrolases"/>
    <property type="match status" value="1"/>
</dbReference>
<protein>
    <submittedName>
        <fullName evidence="4">NACHT nucleoside triphosphatase</fullName>
    </submittedName>
</protein>
<keyword evidence="1" id="KW-0677">Repeat</keyword>
<sequence>MPLPSRSSKWERLSTKLHWHSPRSLSATPNSEKNRLSKGTNVQYGEIATRVNSSGPRRGVSPASQRTLQPEDLCHELPMTELLTLTSSSSKDLWQRASQQLPDDARQRLTALGFTEQTQTTNEHRVKDLIGVVQEKEDMCKQKKWKVTFAGHEIIIGDYAVKAATWLQKIGDIVIPFAPPQASPPWGLVKAILQIPINANEQMFAVLATTEKVVQVIFHCQVYESVYHRDQLPEDMLQALHDALIAVYKTLLELLLHTKDLLSQSTFKQFMRSIVSPSDGLFSSVSSQEAKLRETVQSCEIRRSADVDGTLLRELHAIQAPVARIDFRIEACFQKMDKRDSLALLEWISNEPYTTYHESVKERRTDNTGEWLLRHQDFREWEDSSSSAVLWLRGLAGVGKTCLASKVIDHVKDTLSQGKNHEGFAFYYCSRNDGRRRDPLSVLSSFVRQLSTTSNDPYNIQKSLRETSLNLFPKTTMVLDALDECDSATRGVLITFLDGLLSAAKNPVKVFVVSRPDEDIRNQFLTRPNIEIQANDNHADIELYLNARILELAQSNKALLAWKNQITARLLEHCDGMFQWVYLHLEQLRNCKTEEAVSGRLNHVQKLPKGLRSTYDDIFQEIQDLEESDYHLVRRAMMWVTCAYTPLSSEELLCAIRMIPQQNGLHLSSCISEDSLLSLCRNLLVIDSQTNKWRPSHASVVDYLESFHWKIIDAHIYAATTCVAFLLEPLDRQKETPGSDEMPNTLQCSDQIEIDVHPFGNDADLDFLTTPLEEAAWYGRPEVFKCLTLDVTPDLK</sequence>
<dbReference type="HOGENOM" id="CLU_022887_1_0_1"/>
<organism evidence="4 5">
    <name type="scientific">Penicillium expansum</name>
    <name type="common">Blue mold rot fungus</name>
    <dbReference type="NCBI Taxonomy" id="27334"/>
    <lineage>
        <taxon>Eukaryota</taxon>
        <taxon>Fungi</taxon>
        <taxon>Dikarya</taxon>
        <taxon>Ascomycota</taxon>
        <taxon>Pezizomycotina</taxon>
        <taxon>Eurotiomycetes</taxon>
        <taxon>Eurotiomycetidae</taxon>
        <taxon>Eurotiales</taxon>
        <taxon>Aspergillaceae</taxon>
        <taxon>Penicillium</taxon>
    </lineage>
</organism>
<evidence type="ECO:0000259" key="3">
    <source>
        <dbReference type="PROSITE" id="PS50837"/>
    </source>
</evidence>
<dbReference type="InterPro" id="IPR007111">
    <property type="entry name" value="NACHT_NTPase"/>
</dbReference>
<dbReference type="OrthoDB" id="7464126at2759"/>
<reference evidence="4 5" key="1">
    <citation type="journal article" date="2015" name="Mol. Plant Microbe Interact.">
        <title>Genome, transcriptome, and functional analyses of Penicillium expansum provide new insights into secondary metabolism and pathogenicity.</title>
        <authorList>
            <person name="Ballester A.R."/>
            <person name="Marcet-Houben M."/>
            <person name="Levin E."/>
            <person name="Sela N."/>
            <person name="Selma-Lazaro C."/>
            <person name="Carmona L."/>
            <person name="Wisniewski M."/>
            <person name="Droby S."/>
            <person name="Gonzalez-Candelas L."/>
            <person name="Gabaldon T."/>
        </authorList>
    </citation>
    <scope>NUCLEOTIDE SEQUENCE [LARGE SCALE GENOMIC DNA]</scope>
    <source>
        <strain evidence="4 5">MD-8</strain>
    </source>
</reference>
<dbReference type="VEuPathDB" id="FungiDB:PEXP_034440"/>
<dbReference type="GeneID" id="27678512"/>
<dbReference type="PhylomeDB" id="A0A0A2IIG7"/>
<dbReference type="Proteomes" id="UP000030143">
    <property type="component" value="Unassembled WGS sequence"/>
</dbReference>
<name>A0A0A2IIG7_PENEN</name>
<dbReference type="InterPro" id="IPR027417">
    <property type="entry name" value="P-loop_NTPase"/>
</dbReference>
<evidence type="ECO:0000256" key="1">
    <source>
        <dbReference type="ARBA" id="ARBA00022737"/>
    </source>
</evidence>
<comment type="caution">
    <text evidence="4">The sequence shown here is derived from an EMBL/GenBank/DDBJ whole genome shotgun (WGS) entry which is preliminary data.</text>
</comment>
<dbReference type="PROSITE" id="PS50837">
    <property type="entry name" value="NACHT"/>
    <property type="match status" value="1"/>
</dbReference>
<evidence type="ECO:0000313" key="5">
    <source>
        <dbReference type="Proteomes" id="UP000030143"/>
    </source>
</evidence>
<keyword evidence="5" id="KW-1185">Reference proteome</keyword>
<dbReference type="PANTHER" id="PTHR10039">
    <property type="entry name" value="AMELOGENIN"/>
    <property type="match status" value="1"/>
</dbReference>
<evidence type="ECO:0000313" key="4">
    <source>
        <dbReference type="EMBL" id="KGO53176.1"/>
    </source>
</evidence>
<feature type="region of interest" description="Disordered" evidence="2">
    <location>
        <begin position="21"/>
        <end position="44"/>
    </location>
</feature>
<feature type="compositionally biased region" description="Polar residues" evidence="2">
    <location>
        <begin position="23"/>
        <end position="43"/>
    </location>
</feature>
<dbReference type="EMBL" id="JQFZ01000252">
    <property type="protein sequence ID" value="KGO53176.1"/>
    <property type="molecule type" value="Genomic_DNA"/>
</dbReference>
<dbReference type="RefSeq" id="XP_016595815.1">
    <property type="nucleotide sequence ID" value="XM_016743093.1"/>
</dbReference>
<proteinExistence type="predicted"/>
<dbReference type="STRING" id="27334.A0A0A2IIG7"/>
<dbReference type="AlphaFoldDB" id="A0A0A2IIG7"/>
<dbReference type="Gene3D" id="3.40.50.300">
    <property type="entry name" value="P-loop containing nucleotide triphosphate hydrolases"/>
    <property type="match status" value="1"/>
</dbReference>
<feature type="domain" description="NACHT" evidence="3">
    <location>
        <begin position="388"/>
        <end position="517"/>
    </location>
</feature>
<dbReference type="PANTHER" id="PTHR10039:SF15">
    <property type="entry name" value="NACHT DOMAIN-CONTAINING PROTEIN"/>
    <property type="match status" value="1"/>
</dbReference>
<gene>
    <name evidence="4" type="ORF">PEX2_058190</name>
</gene>
<evidence type="ECO:0000256" key="2">
    <source>
        <dbReference type="SAM" id="MobiDB-lite"/>
    </source>
</evidence>